<evidence type="ECO:0000313" key="2">
    <source>
        <dbReference type="EMBL" id="MDI5970405.1"/>
    </source>
</evidence>
<accession>A0AA90H435</accession>
<evidence type="ECO:0000313" key="1">
    <source>
        <dbReference type="EMBL" id="MDI5963856.1"/>
    </source>
</evidence>
<keyword evidence="3" id="KW-1185">Reference proteome</keyword>
<evidence type="ECO:0000313" key="3">
    <source>
        <dbReference type="Proteomes" id="UP001156398"/>
    </source>
</evidence>
<gene>
    <name evidence="1" type="ORF">POF43_014220</name>
    <name evidence="2" type="ORF">POF50_013820</name>
</gene>
<proteinExistence type="predicted"/>
<comment type="caution">
    <text evidence="2">The sequence shown here is derived from an EMBL/GenBank/DDBJ whole genome shotgun (WGS) entry which is preliminary data.</text>
</comment>
<name>A0AA90H435_9ACTN</name>
<sequence length="119" mass="12048">MITNTHFTAVAPVDVPMSFGRSVAASCLLGAGSSMAGATDLHGTGVSLNVAAAAEAFRIVIERPTKASVAEAAWISGSGSVASGAGHQQQPVAGGNAVTTLYPSKKRPFRGLEPWRDPA</sequence>
<dbReference type="Proteomes" id="UP001156398">
    <property type="component" value="Unassembled WGS sequence"/>
</dbReference>
<protein>
    <submittedName>
        <fullName evidence="2">Uncharacterized protein</fullName>
    </submittedName>
</protein>
<dbReference type="EMBL" id="JAAGKO020000018">
    <property type="protein sequence ID" value="MDI5963856.1"/>
    <property type="molecule type" value="Genomic_DNA"/>
</dbReference>
<reference evidence="2 3" key="1">
    <citation type="submission" date="2023-05" db="EMBL/GenBank/DDBJ databases">
        <title>Streptantibioticus silvisoli sp. nov., acidotolerant actinomycetes 1 from pine litter.</title>
        <authorList>
            <person name="Swiecimska M."/>
            <person name="Golinska P."/>
            <person name="Sangal V."/>
            <person name="Wachnowicz B."/>
            <person name="Goodfellow M."/>
        </authorList>
    </citation>
    <scope>NUCLEOTIDE SEQUENCE</scope>
    <source>
        <strain evidence="2">SL13</strain>
        <strain evidence="1 3">SL54</strain>
    </source>
</reference>
<dbReference type="EMBL" id="JABXJJ020000015">
    <property type="protein sequence ID" value="MDI5970405.1"/>
    <property type="molecule type" value="Genomic_DNA"/>
</dbReference>
<organism evidence="2">
    <name type="scientific">Streptantibioticus silvisoli</name>
    <dbReference type="NCBI Taxonomy" id="2705255"/>
    <lineage>
        <taxon>Bacteria</taxon>
        <taxon>Bacillati</taxon>
        <taxon>Actinomycetota</taxon>
        <taxon>Actinomycetes</taxon>
        <taxon>Kitasatosporales</taxon>
        <taxon>Streptomycetaceae</taxon>
        <taxon>Streptantibioticus</taxon>
    </lineage>
</organism>
<dbReference type="RefSeq" id="WP_271315708.1">
    <property type="nucleotide sequence ID" value="NZ_JAAGKO020000018.1"/>
</dbReference>
<dbReference type="AlphaFoldDB" id="A0AA90H435"/>